<dbReference type="Pfam" id="PF13517">
    <property type="entry name" value="FG-GAP_3"/>
    <property type="match status" value="1"/>
</dbReference>
<dbReference type="InterPro" id="IPR028994">
    <property type="entry name" value="Integrin_alpha_N"/>
</dbReference>
<evidence type="ECO:0000256" key="1">
    <source>
        <dbReference type="ARBA" id="ARBA00022729"/>
    </source>
</evidence>
<keyword evidence="3" id="KW-1185">Reference proteome</keyword>
<comment type="caution">
    <text evidence="2">The sequence shown here is derived from an EMBL/GenBank/DDBJ whole genome shotgun (WGS) entry which is preliminary data.</text>
</comment>
<dbReference type="SUPFAM" id="SSF69318">
    <property type="entry name" value="Integrin alpha N-terminal domain"/>
    <property type="match status" value="1"/>
</dbReference>
<dbReference type="RefSeq" id="WP_308865157.1">
    <property type="nucleotide sequence ID" value="NZ_JAVHUL010000033.1"/>
</dbReference>
<name>A0ABU1A589_9FLAO</name>
<sequence length="99" mass="10928">MKKTYFNILIIIFPLIINAQIGSVNFIDTSLETAGVTKFESVDLNNDGFNEILVSKTGNAGGIGFYQNLTNNTFSNFNLIESFGYCKGIAVGDFNNDNW</sequence>
<organism evidence="2 3">
    <name type="scientific">Mesonia profundi</name>
    <dbReference type="NCBI Taxonomy" id="3070998"/>
    <lineage>
        <taxon>Bacteria</taxon>
        <taxon>Pseudomonadati</taxon>
        <taxon>Bacteroidota</taxon>
        <taxon>Flavobacteriia</taxon>
        <taxon>Flavobacteriales</taxon>
        <taxon>Flavobacteriaceae</taxon>
        <taxon>Mesonia</taxon>
    </lineage>
</organism>
<dbReference type="EMBL" id="JAVHUL010000033">
    <property type="protein sequence ID" value="MDQ7918163.1"/>
    <property type="molecule type" value="Genomic_DNA"/>
</dbReference>
<keyword evidence="1" id="KW-0732">Signal</keyword>
<evidence type="ECO:0000313" key="3">
    <source>
        <dbReference type="Proteomes" id="UP001230915"/>
    </source>
</evidence>
<accession>A0ABU1A589</accession>
<evidence type="ECO:0000313" key="2">
    <source>
        <dbReference type="EMBL" id="MDQ7918163.1"/>
    </source>
</evidence>
<reference evidence="2 3" key="1">
    <citation type="submission" date="2023-08" db="EMBL/GenBank/DDBJ databases">
        <title>Mesonia sp. MT50, isolated from deep-sea sediment of the Mariana Trench.</title>
        <authorList>
            <person name="Fu H."/>
        </authorList>
    </citation>
    <scope>NUCLEOTIDE SEQUENCE [LARGE SCALE GENOMIC DNA]</scope>
    <source>
        <strain evidence="2 3">MT50</strain>
    </source>
</reference>
<dbReference type="Proteomes" id="UP001230915">
    <property type="component" value="Unassembled WGS sequence"/>
</dbReference>
<proteinExistence type="predicted"/>
<dbReference type="InterPro" id="IPR013517">
    <property type="entry name" value="FG-GAP"/>
</dbReference>
<gene>
    <name evidence="2" type="ORF">RBU60_11290</name>
</gene>
<protein>
    <submittedName>
        <fullName evidence="2">VCBS repeat-containing protein</fullName>
    </submittedName>
</protein>